<dbReference type="AlphaFoldDB" id="A0A4Q7PIW7"/>
<protein>
    <recommendedName>
        <fullName evidence="5">DUF2264 domain-containing protein</fullName>
    </recommendedName>
</protein>
<dbReference type="Pfam" id="PF20938">
    <property type="entry name" value="DUF2264_C"/>
    <property type="match status" value="1"/>
</dbReference>
<evidence type="ECO:0000313" key="3">
    <source>
        <dbReference type="EMBL" id="RZT00584.1"/>
    </source>
</evidence>
<evidence type="ECO:0000259" key="1">
    <source>
        <dbReference type="Pfam" id="PF10022"/>
    </source>
</evidence>
<keyword evidence="4" id="KW-1185">Reference proteome</keyword>
<feature type="domain" description="DUF2264" evidence="1">
    <location>
        <begin position="9"/>
        <end position="350"/>
    </location>
</feature>
<dbReference type="PANTHER" id="PTHR35339">
    <property type="entry name" value="LINALOOL DEHYDRATASE_ISOMERASE DOMAIN-CONTAINING PROTEIN"/>
    <property type="match status" value="1"/>
</dbReference>
<dbReference type="RefSeq" id="WP_130435191.1">
    <property type="nucleotide sequence ID" value="NZ_SGXF01000003.1"/>
</dbReference>
<dbReference type="InterPro" id="IPR049349">
    <property type="entry name" value="DUF2264_N"/>
</dbReference>
<dbReference type="InterPro" id="IPR049237">
    <property type="entry name" value="DUF2264_C"/>
</dbReference>
<proteinExistence type="predicted"/>
<dbReference type="Proteomes" id="UP000292927">
    <property type="component" value="Unassembled WGS sequence"/>
</dbReference>
<dbReference type="InterPro" id="IPR016624">
    <property type="entry name" value="UCP014753"/>
</dbReference>
<dbReference type="OrthoDB" id="9813465at2"/>
<evidence type="ECO:0000259" key="2">
    <source>
        <dbReference type="Pfam" id="PF20938"/>
    </source>
</evidence>
<dbReference type="Pfam" id="PF10022">
    <property type="entry name" value="DUF2264"/>
    <property type="match status" value="1"/>
</dbReference>
<name>A0A4Q7PIW7_9FIRM</name>
<comment type="caution">
    <text evidence="3">The sequence shown here is derived from an EMBL/GenBank/DDBJ whole genome shotgun (WGS) entry which is preliminary data.</text>
</comment>
<dbReference type="PIRSF" id="PIRSF014753">
    <property type="entry name" value="UCP014753"/>
    <property type="match status" value="1"/>
</dbReference>
<evidence type="ECO:0000313" key="4">
    <source>
        <dbReference type="Proteomes" id="UP000292927"/>
    </source>
</evidence>
<evidence type="ECO:0008006" key="5">
    <source>
        <dbReference type="Google" id="ProtNLM"/>
    </source>
</evidence>
<gene>
    <name evidence="3" type="ORF">EV209_1907</name>
</gene>
<organism evidence="3 4">
    <name type="scientific">Cuneatibacter caecimuris</name>
    <dbReference type="NCBI Taxonomy" id="1796618"/>
    <lineage>
        <taxon>Bacteria</taxon>
        <taxon>Bacillati</taxon>
        <taxon>Bacillota</taxon>
        <taxon>Clostridia</taxon>
        <taxon>Lachnospirales</taxon>
        <taxon>Lachnospiraceae</taxon>
        <taxon>Cuneatibacter</taxon>
    </lineage>
</organism>
<reference evidence="3 4" key="1">
    <citation type="submission" date="2019-02" db="EMBL/GenBank/DDBJ databases">
        <title>Genomic Encyclopedia of Type Strains, Phase IV (KMG-IV): sequencing the most valuable type-strain genomes for metagenomic binning, comparative biology and taxonomic classification.</title>
        <authorList>
            <person name="Goeker M."/>
        </authorList>
    </citation>
    <scope>NUCLEOTIDE SEQUENCE [LARGE SCALE GENOMIC DNA]</scope>
    <source>
        <strain evidence="3 4">DSM 29486</strain>
    </source>
</reference>
<sequence length="578" mass="65569">MRKTELSGKQDFQEMMMDILNPLLPHYSEGCARLNIGVTAAHYDQGAVWMEAFARPLWGLVPFHAGGGSSPEFDRIYREGLANGTDPDHPEYWGEPADYDQRFVEMAAIAYAILMQPEIYWEPLTEQGKKNLAGYLYKINEHELPDCNWIFFDVLVNIAMKKVGYPYSEECLARYLDRAEAYYLGEGWYKDGGGDQRDYYISFAIHFYSLIYAKFMDQEDPERARLYRDRACLFAKQFIYWFDEDGPSIAFGRSMTYRFAQVSFFSACLLAGVEPFPVPVMKGLITRHLRSWLERPVFDRDGILTIGYGYPNLLMAEQYNAPGSPYWCMKAFAFLALPDDHPFWSAQAGPLPQLPPQCAMEQGAMILRRYPGHVTAYAPGLYSSQEHNQMPAKYGKFAYDSKFGFSIAKSSCQLHEAAPDSMLAFCVGDYVFMRRICQEYRIEENAVYSKWSPFPGIEVETVLIPTEEGHIRKHRITSSIACEAVDGGFAVSNALGEQAVKEEKETEGLASNSWSSCSVKSRKGEGRGEVIIPSPNTNLLYPKTLIPAVRYQIREGVTELETEVRAAVFGPRPSAQPF</sequence>
<accession>A0A4Q7PIW7</accession>
<feature type="domain" description="DUF2264" evidence="2">
    <location>
        <begin position="358"/>
        <end position="558"/>
    </location>
</feature>
<dbReference type="EMBL" id="SGXF01000003">
    <property type="protein sequence ID" value="RZT00584.1"/>
    <property type="molecule type" value="Genomic_DNA"/>
</dbReference>
<dbReference type="PANTHER" id="PTHR35339:SF4">
    <property type="entry name" value="LINALOOL DEHYDRATASE_ISOMERASE DOMAIN-CONTAINING PROTEIN"/>
    <property type="match status" value="1"/>
</dbReference>